<evidence type="ECO:0000313" key="1">
    <source>
        <dbReference type="EMBL" id="PQO47638.1"/>
    </source>
</evidence>
<dbReference type="Proteomes" id="UP000237819">
    <property type="component" value="Unassembled WGS sequence"/>
</dbReference>
<accession>A0A2S8GT84</accession>
<protein>
    <recommendedName>
        <fullName evidence="3">Carboxypeptidase regulatory-like domain-containing protein</fullName>
    </recommendedName>
</protein>
<reference evidence="1 2" key="1">
    <citation type="submission" date="2018-02" db="EMBL/GenBank/DDBJ databases">
        <title>Comparative genomes isolates from brazilian mangrove.</title>
        <authorList>
            <person name="Araujo J.E."/>
            <person name="Taketani R.G."/>
            <person name="Silva M.C.P."/>
            <person name="Loureco M.V."/>
            <person name="Andreote F.D."/>
        </authorList>
    </citation>
    <scope>NUCLEOTIDE SEQUENCE [LARGE SCALE GENOMIC DNA]</scope>
    <source>
        <strain evidence="1 2">Nap-Phe MGV</strain>
    </source>
</reference>
<gene>
    <name evidence="1" type="ORF">C5Y93_02990</name>
</gene>
<proteinExistence type="predicted"/>
<dbReference type="OrthoDB" id="286727at2"/>
<sequence length="141" mass="14972">MHSSSLCSALCCLSLTLLTSLGCGPRGDREIVEVEGTVTLDGQPLPNATVLFISGTSRPSGAMTDAEGHYELNYTDRQKGARIGHNRVQITTAQGPSETAEGEPLAAVPESLPDKYHARSELEFEVSADHANVADFALTSR</sequence>
<evidence type="ECO:0008006" key="3">
    <source>
        <dbReference type="Google" id="ProtNLM"/>
    </source>
</evidence>
<comment type="caution">
    <text evidence="1">The sequence shown here is derived from an EMBL/GenBank/DDBJ whole genome shotgun (WGS) entry which is preliminary data.</text>
</comment>
<dbReference type="InterPro" id="IPR008969">
    <property type="entry name" value="CarboxyPept-like_regulatory"/>
</dbReference>
<dbReference type="AlphaFoldDB" id="A0A2S8GT84"/>
<dbReference type="RefSeq" id="WP_105333899.1">
    <property type="nucleotide sequence ID" value="NZ_PUHZ01000004.1"/>
</dbReference>
<organism evidence="1 2">
    <name type="scientific">Blastopirellula marina</name>
    <dbReference type="NCBI Taxonomy" id="124"/>
    <lineage>
        <taxon>Bacteria</taxon>
        <taxon>Pseudomonadati</taxon>
        <taxon>Planctomycetota</taxon>
        <taxon>Planctomycetia</taxon>
        <taxon>Pirellulales</taxon>
        <taxon>Pirellulaceae</taxon>
        <taxon>Blastopirellula</taxon>
    </lineage>
</organism>
<dbReference type="EMBL" id="PUHZ01000004">
    <property type="protein sequence ID" value="PQO47638.1"/>
    <property type="molecule type" value="Genomic_DNA"/>
</dbReference>
<name>A0A2S8GT84_9BACT</name>
<dbReference type="SUPFAM" id="SSF49464">
    <property type="entry name" value="Carboxypeptidase regulatory domain-like"/>
    <property type="match status" value="1"/>
</dbReference>
<evidence type="ECO:0000313" key="2">
    <source>
        <dbReference type="Proteomes" id="UP000237819"/>
    </source>
</evidence>